<organism evidence="2 3">
    <name type="scientific">Pedobacter insulae</name>
    <dbReference type="NCBI Taxonomy" id="414048"/>
    <lineage>
        <taxon>Bacteria</taxon>
        <taxon>Pseudomonadati</taxon>
        <taxon>Bacteroidota</taxon>
        <taxon>Sphingobacteriia</taxon>
        <taxon>Sphingobacteriales</taxon>
        <taxon>Sphingobacteriaceae</taxon>
        <taxon>Pedobacter</taxon>
    </lineage>
</organism>
<feature type="transmembrane region" description="Helical" evidence="1">
    <location>
        <begin position="7"/>
        <end position="26"/>
    </location>
</feature>
<dbReference type="InterPro" id="IPR008620">
    <property type="entry name" value="FixH"/>
</dbReference>
<evidence type="ECO:0000256" key="1">
    <source>
        <dbReference type="SAM" id="Phobius"/>
    </source>
</evidence>
<keyword evidence="1" id="KW-1133">Transmembrane helix</keyword>
<dbReference type="EMBL" id="FOPP01000012">
    <property type="protein sequence ID" value="SFH43731.1"/>
    <property type="molecule type" value="Genomic_DNA"/>
</dbReference>
<keyword evidence="3" id="KW-1185">Reference proteome</keyword>
<dbReference type="RefSeq" id="WP_143095994.1">
    <property type="nucleotide sequence ID" value="NZ_FOPP01000012.1"/>
</dbReference>
<gene>
    <name evidence="2" type="ORF">SAMN04489864_11285</name>
</gene>
<keyword evidence="1" id="KW-0812">Transmembrane</keyword>
<evidence type="ECO:0000313" key="3">
    <source>
        <dbReference type="Proteomes" id="UP000199666"/>
    </source>
</evidence>
<sequence length="142" mass="16422">MNWGTKIVSGMIAFMLFIIGMVVYMFTVHGNDPLVAEDYYEKGINYNQEFNAIQNVSIDRAQPKITISKFQVIVQLKDHSTYELKMMRPSSKKEDVLMKGSTIGDSNLILIDTKKMHRGVWFMELSWKNGSKNYLFKNDIVL</sequence>
<name>A0A1I3A340_9SPHI</name>
<dbReference type="OrthoDB" id="1493774at2"/>
<evidence type="ECO:0008006" key="4">
    <source>
        <dbReference type="Google" id="ProtNLM"/>
    </source>
</evidence>
<dbReference type="AlphaFoldDB" id="A0A1I3A340"/>
<accession>A0A1I3A340</accession>
<dbReference type="STRING" id="414048.SAMN04489864_11285"/>
<protein>
    <recommendedName>
        <fullName evidence="4">FixH protein</fullName>
    </recommendedName>
</protein>
<proteinExistence type="predicted"/>
<evidence type="ECO:0000313" key="2">
    <source>
        <dbReference type="EMBL" id="SFH43731.1"/>
    </source>
</evidence>
<reference evidence="2 3" key="1">
    <citation type="submission" date="2016-10" db="EMBL/GenBank/DDBJ databases">
        <authorList>
            <person name="de Groot N.N."/>
        </authorList>
    </citation>
    <scope>NUCLEOTIDE SEQUENCE [LARGE SCALE GENOMIC DNA]</scope>
    <source>
        <strain evidence="2 3">DSM 18684</strain>
    </source>
</reference>
<dbReference type="Proteomes" id="UP000199666">
    <property type="component" value="Unassembled WGS sequence"/>
</dbReference>
<keyword evidence="1" id="KW-0472">Membrane</keyword>
<dbReference type="Pfam" id="PF05751">
    <property type="entry name" value="FixH"/>
    <property type="match status" value="1"/>
</dbReference>